<dbReference type="AlphaFoldDB" id="A0A7S2YXE4"/>
<protein>
    <submittedName>
        <fullName evidence="3">Uncharacterized protein</fullName>
    </submittedName>
</protein>
<gene>
    <name evidence="3" type="ORF">PPRO1316_LOCUS1495</name>
</gene>
<keyword evidence="1" id="KW-0175">Coiled coil</keyword>
<dbReference type="EMBL" id="HBHV01002098">
    <property type="protein sequence ID" value="CAE0010520.1"/>
    <property type="molecule type" value="Transcribed_RNA"/>
</dbReference>
<name>A0A7S2YXE4_9CHLO</name>
<feature type="region of interest" description="Disordered" evidence="2">
    <location>
        <begin position="69"/>
        <end position="92"/>
    </location>
</feature>
<accession>A0A7S2YXE4</accession>
<evidence type="ECO:0000313" key="3">
    <source>
        <dbReference type="EMBL" id="CAE0010520.1"/>
    </source>
</evidence>
<evidence type="ECO:0000256" key="1">
    <source>
        <dbReference type="SAM" id="Coils"/>
    </source>
</evidence>
<proteinExistence type="predicted"/>
<feature type="coiled-coil region" evidence="1">
    <location>
        <begin position="1"/>
        <end position="28"/>
    </location>
</feature>
<sequence length="614" mass="68820">MMVLTNEAQEQEKKLQALEENFVAIDNALSDAQAIARDLKTPADASSALKEAMPVVSSAITEAARVLGYEEEEEEEKEEVEEEVASENVAPSSASAAFRAVAELSERVKLEAAQDAVSMRMASTQEEWNEMQAKALAEVEAAAADETTSIDQGRKWKEFFRHQIEEANAAINAAAAAAAETETRVEVEEEDEEETVQEQQVQHEEEEIPTSEAKDDVEEEIEQPEQPEQYAAASDVQQEEEKVVKQQEEELVVTTEEEKQEEEETAMASSSNDGTLIFKNLHFLREKQSDDDVVIENDQRGGAILFRFPWWQKKQQEEKKAERPPSPPLSDISSSGIVVELPPTVAPMKPMEEQLQQIPELEKKEKQEEMSITKEKEEEESAVVAEIMEEESAAATTVELPEDTFGSIVQDIQDVKEKTGMIAKQFDREQDDLLNLARQLEAALDELESGGTRASIIQDAIEDVFVEQCVTEFEDKKTVTAVGDVVDDDSAMLYCQDRAFRRAYEMLDLQYESTWTRDVRMAWEMASPDLKKIDLTAADLKRIESAAAVGDMDEAMSLRKWQIRAAAAIAVGDDVEPNQGNIEVTPANIVANFLRLLSNLINFLKKRINKQSWD</sequence>
<reference evidence="3" key="1">
    <citation type="submission" date="2021-01" db="EMBL/GenBank/DDBJ databases">
        <authorList>
            <person name="Corre E."/>
            <person name="Pelletier E."/>
            <person name="Niang G."/>
            <person name="Scheremetjew M."/>
            <person name="Finn R."/>
            <person name="Kale V."/>
            <person name="Holt S."/>
            <person name="Cochrane G."/>
            <person name="Meng A."/>
            <person name="Brown T."/>
            <person name="Cohen L."/>
        </authorList>
    </citation>
    <scope>NUCLEOTIDE SEQUENCE</scope>
    <source>
        <strain evidence="3">RCC2336</strain>
    </source>
</reference>
<feature type="compositionally biased region" description="Acidic residues" evidence="2">
    <location>
        <begin position="204"/>
        <end position="225"/>
    </location>
</feature>
<feature type="compositionally biased region" description="Acidic residues" evidence="2">
    <location>
        <begin position="187"/>
        <end position="196"/>
    </location>
</feature>
<feature type="region of interest" description="Disordered" evidence="2">
    <location>
        <begin position="175"/>
        <end position="275"/>
    </location>
</feature>
<feature type="coiled-coil region" evidence="1">
    <location>
        <begin position="423"/>
        <end position="450"/>
    </location>
</feature>
<feature type="compositionally biased region" description="Acidic residues" evidence="2">
    <location>
        <begin position="69"/>
        <end position="85"/>
    </location>
</feature>
<organism evidence="3">
    <name type="scientific">Pycnococcus provasolii</name>
    <dbReference type="NCBI Taxonomy" id="41880"/>
    <lineage>
        <taxon>Eukaryota</taxon>
        <taxon>Viridiplantae</taxon>
        <taxon>Chlorophyta</taxon>
        <taxon>Pseudoscourfieldiophyceae</taxon>
        <taxon>Pseudoscourfieldiales</taxon>
        <taxon>Pycnococcaceae</taxon>
        <taxon>Pycnococcus</taxon>
    </lineage>
</organism>
<feature type="region of interest" description="Disordered" evidence="2">
    <location>
        <begin position="315"/>
        <end position="335"/>
    </location>
</feature>
<evidence type="ECO:0000256" key="2">
    <source>
        <dbReference type="SAM" id="MobiDB-lite"/>
    </source>
</evidence>
<feature type="compositionally biased region" description="Basic and acidic residues" evidence="2">
    <location>
        <begin position="239"/>
        <end position="248"/>
    </location>
</feature>